<proteinExistence type="predicted"/>
<reference evidence="1" key="2">
    <citation type="submission" date="2013-09" db="EMBL/GenBank/DDBJ databases">
        <title>Draft genome sequence of Alistipes putredinis (DSM 17216).</title>
        <authorList>
            <person name="Sudarsanam P."/>
            <person name="Ley R."/>
            <person name="Guruge J."/>
            <person name="Turnbaugh P.J."/>
            <person name="Mahowald M."/>
            <person name="Liep D."/>
            <person name="Gordon J."/>
        </authorList>
    </citation>
    <scope>NUCLEOTIDE SEQUENCE</scope>
    <source>
        <strain evidence="1">DSM 17216</strain>
    </source>
</reference>
<sequence>MLVSLFFGIFFVAPERKVKSNGHCRLSIAIYIVVNRKTGLQISAEC</sequence>
<gene>
    <name evidence="1" type="ORF">ALIPUT_01559</name>
</gene>
<dbReference type="Proteomes" id="UP000005819">
    <property type="component" value="Unassembled WGS sequence"/>
</dbReference>
<accession>B0MWL9</accession>
<dbReference type="EMBL" id="ABFK02000019">
    <property type="protein sequence ID" value="EDS03347.1"/>
    <property type="molecule type" value="Genomic_DNA"/>
</dbReference>
<reference evidence="1" key="1">
    <citation type="submission" date="2007-10" db="EMBL/GenBank/DDBJ databases">
        <authorList>
            <person name="Fulton L."/>
            <person name="Clifton S."/>
            <person name="Fulton B."/>
            <person name="Xu J."/>
            <person name="Minx P."/>
            <person name="Pepin K.H."/>
            <person name="Johnson M."/>
            <person name="Thiruvilangam P."/>
            <person name="Bhonagiri V."/>
            <person name="Nash W.E."/>
            <person name="Mardis E.R."/>
            <person name="Wilson R.K."/>
        </authorList>
    </citation>
    <scope>NUCLEOTIDE SEQUENCE [LARGE SCALE GENOMIC DNA]</scope>
    <source>
        <strain evidence="1">DSM 17216</strain>
    </source>
</reference>
<evidence type="ECO:0000313" key="1">
    <source>
        <dbReference type="EMBL" id="EDS03347.1"/>
    </source>
</evidence>
<dbReference type="HOGENOM" id="CLU_3179356_0_0_10"/>
<keyword evidence="2" id="KW-1185">Reference proteome</keyword>
<comment type="caution">
    <text evidence="1">The sequence shown here is derived from an EMBL/GenBank/DDBJ whole genome shotgun (WGS) entry which is preliminary data.</text>
</comment>
<name>B0MWL9_9BACT</name>
<protein>
    <submittedName>
        <fullName evidence="1">Uncharacterized protein</fullName>
    </submittedName>
</protein>
<dbReference type="AlphaFoldDB" id="B0MWL9"/>
<evidence type="ECO:0000313" key="2">
    <source>
        <dbReference type="Proteomes" id="UP000005819"/>
    </source>
</evidence>
<organism evidence="1 2">
    <name type="scientific">Alistipes putredinis DSM 17216</name>
    <dbReference type="NCBI Taxonomy" id="445970"/>
    <lineage>
        <taxon>Bacteria</taxon>
        <taxon>Pseudomonadati</taxon>
        <taxon>Bacteroidota</taxon>
        <taxon>Bacteroidia</taxon>
        <taxon>Bacteroidales</taxon>
        <taxon>Rikenellaceae</taxon>
        <taxon>Alistipes</taxon>
    </lineage>
</organism>